<reference evidence="6" key="1">
    <citation type="submission" date="2023-06" db="EMBL/GenBank/DDBJ databases">
        <authorList>
            <person name="Noh H."/>
        </authorList>
    </citation>
    <scope>NUCLEOTIDE SEQUENCE</scope>
    <source>
        <strain evidence="6">DUCC20226</strain>
    </source>
</reference>
<feature type="domain" description="FAD-binding" evidence="5">
    <location>
        <begin position="5"/>
        <end position="362"/>
    </location>
</feature>
<name>A0AAD9SN47_PHOAM</name>
<sequence>MSSPTVLIVGAGPVGLTTALGLHQSGVLPRDILVVDQRPAQDPSRTWSKAISMSASSLEVFRILGIADRFIGVGRPLYTNHFGGGTRLLDLNYDAIGTKYPFNMGIPQLRTEGILLQRCEEVGIRFSWSRRFSTFSQNETHVSATFQKLDRLADTEDKEIETIEATWLIGCDSTHSAVREAAGISFEGTTATRYTWLADGHCDTDAPVMLTVRDKEGKSLVIASGDGPTGRRLIGNAPLIASSPDERPTAPNENEVRNWAVKVFGSHYNFHGMTWSSVVGNGMRIAGSFRAGRVFLAGDAAHQLFPSGGQGMNTGLVDATNLAWKLAAVINGKLGANKAVIERVLDSYTIERQTSAEAVAQNVRMQMQVLFEYTEDEKAVSEFITEALHEPSLNKRWAQRFTGFGDPVEPYQLAFASKGTTDSIVGTRLTHIADGNEDVLLEAMKKGIFVLAAIGGSGCKPVNFGKFKDTVSQARLDDRVNVLDVPVTTSGEKWKSVNALLVRPDFRVAWVARNDDEIERNQANLASVLKWWFG</sequence>
<keyword evidence="7" id="KW-1185">Reference proteome</keyword>
<evidence type="ECO:0000313" key="7">
    <source>
        <dbReference type="Proteomes" id="UP001265746"/>
    </source>
</evidence>
<dbReference type="GO" id="GO:0071949">
    <property type="term" value="F:FAD binding"/>
    <property type="evidence" value="ECO:0007669"/>
    <property type="project" value="InterPro"/>
</dbReference>
<keyword evidence="2" id="KW-0285">Flavoprotein</keyword>
<dbReference type="Gene3D" id="3.50.50.60">
    <property type="entry name" value="FAD/NAD(P)-binding domain"/>
    <property type="match status" value="1"/>
</dbReference>
<keyword evidence="4" id="KW-0560">Oxidoreductase</keyword>
<keyword evidence="3" id="KW-0274">FAD</keyword>
<dbReference type="InterPro" id="IPR002938">
    <property type="entry name" value="FAD-bd"/>
</dbReference>
<evidence type="ECO:0000256" key="3">
    <source>
        <dbReference type="ARBA" id="ARBA00022827"/>
    </source>
</evidence>
<dbReference type="InterPro" id="IPR036188">
    <property type="entry name" value="FAD/NAD-bd_sf"/>
</dbReference>
<dbReference type="EMBL" id="JAUJFL010000002">
    <property type="protein sequence ID" value="KAK2611506.1"/>
    <property type="molecule type" value="Genomic_DNA"/>
</dbReference>
<dbReference type="Proteomes" id="UP001265746">
    <property type="component" value="Unassembled WGS sequence"/>
</dbReference>
<dbReference type="AlphaFoldDB" id="A0AAD9SN47"/>
<comment type="caution">
    <text evidence="6">The sequence shown here is derived from an EMBL/GenBank/DDBJ whole genome shotgun (WGS) entry which is preliminary data.</text>
</comment>
<dbReference type="SUPFAM" id="SSF51905">
    <property type="entry name" value="FAD/NAD(P)-binding domain"/>
    <property type="match status" value="1"/>
</dbReference>
<dbReference type="Pfam" id="PF21274">
    <property type="entry name" value="Rng_hyd_C"/>
    <property type="match status" value="1"/>
</dbReference>
<evidence type="ECO:0000256" key="1">
    <source>
        <dbReference type="ARBA" id="ARBA00001974"/>
    </source>
</evidence>
<protein>
    <recommendedName>
        <fullName evidence="5">FAD-binding domain-containing protein</fullName>
    </recommendedName>
</protein>
<proteinExistence type="predicted"/>
<evidence type="ECO:0000256" key="2">
    <source>
        <dbReference type="ARBA" id="ARBA00022630"/>
    </source>
</evidence>
<dbReference type="GO" id="GO:0016709">
    <property type="term" value="F:oxidoreductase activity, acting on paired donors, with incorporation or reduction of molecular oxygen, NAD(P)H as one donor, and incorporation of one atom of oxygen"/>
    <property type="evidence" value="ECO:0007669"/>
    <property type="project" value="UniProtKB-ARBA"/>
</dbReference>
<evidence type="ECO:0000256" key="4">
    <source>
        <dbReference type="ARBA" id="ARBA00023002"/>
    </source>
</evidence>
<gene>
    <name evidence="6" type="ORF">N8I77_004840</name>
</gene>
<organism evidence="6 7">
    <name type="scientific">Phomopsis amygdali</name>
    <name type="common">Fusicoccum amygdali</name>
    <dbReference type="NCBI Taxonomy" id="1214568"/>
    <lineage>
        <taxon>Eukaryota</taxon>
        <taxon>Fungi</taxon>
        <taxon>Dikarya</taxon>
        <taxon>Ascomycota</taxon>
        <taxon>Pezizomycotina</taxon>
        <taxon>Sordariomycetes</taxon>
        <taxon>Sordariomycetidae</taxon>
        <taxon>Diaporthales</taxon>
        <taxon>Diaporthaceae</taxon>
        <taxon>Diaporthe</taxon>
    </lineage>
</organism>
<evidence type="ECO:0000259" key="5">
    <source>
        <dbReference type="Pfam" id="PF01494"/>
    </source>
</evidence>
<comment type="cofactor">
    <cofactor evidence="1">
        <name>FAD</name>
        <dbReference type="ChEBI" id="CHEBI:57692"/>
    </cofactor>
</comment>
<evidence type="ECO:0000313" key="6">
    <source>
        <dbReference type="EMBL" id="KAK2611506.1"/>
    </source>
</evidence>
<dbReference type="Gene3D" id="3.40.30.120">
    <property type="match status" value="1"/>
</dbReference>
<dbReference type="Pfam" id="PF01494">
    <property type="entry name" value="FAD_binding_3"/>
    <property type="match status" value="1"/>
</dbReference>
<dbReference type="PANTHER" id="PTHR43004">
    <property type="entry name" value="TRK SYSTEM POTASSIUM UPTAKE PROTEIN"/>
    <property type="match status" value="1"/>
</dbReference>
<dbReference type="PRINTS" id="PR00420">
    <property type="entry name" value="RNGMNOXGNASE"/>
</dbReference>
<dbReference type="InterPro" id="IPR050641">
    <property type="entry name" value="RIFMO-like"/>
</dbReference>
<dbReference type="PANTHER" id="PTHR43004:SF19">
    <property type="entry name" value="BINDING MONOOXYGENASE, PUTATIVE (JCVI)-RELATED"/>
    <property type="match status" value="1"/>
</dbReference>
<accession>A0AAD9SN47</accession>
<dbReference type="Gene3D" id="3.30.70.2450">
    <property type="match status" value="1"/>
</dbReference>